<reference evidence="7" key="1">
    <citation type="submission" date="2022-06" db="EMBL/GenBank/DDBJ databases">
        <title>Uncovering the hologenomic basis of an extraordinary plant invasion.</title>
        <authorList>
            <person name="Bieker V.C."/>
            <person name="Martin M.D."/>
            <person name="Gilbert T."/>
            <person name="Hodgins K."/>
            <person name="Battlay P."/>
            <person name="Petersen B."/>
            <person name="Wilson J."/>
        </authorList>
    </citation>
    <scope>NUCLEOTIDE SEQUENCE</scope>
    <source>
        <strain evidence="7">AA19_3_7</strain>
        <tissue evidence="7">Leaf</tissue>
    </source>
</reference>
<keyword evidence="4" id="KW-0539">Nucleus</keyword>
<dbReference type="GO" id="GO:0031490">
    <property type="term" value="F:chromatin DNA binding"/>
    <property type="evidence" value="ECO:0007669"/>
    <property type="project" value="TreeGrafter"/>
</dbReference>
<dbReference type="EMBL" id="JAMZMK010009410">
    <property type="protein sequence ID" value="KAI7735919.1"/>
    <property type="molecule type" value="Genomic_DNA"/>
</dbReference>
<evidence type="ECO:0000259" key="6">
    <source>
        <dbReference type="SMART" id="SM00558"/>
    </source>
</evidence>
<feature type="domain" description="JmjC" evidence="6">
    <location>
        <begin position="598"/>
        <end position="772"/>
    </location>
</feature>
<evidence type="ECO:0000256" key="2">
    <source>
        <dbReference type="ARBA" id="ARBA00006801"/>
    </source>
</evidence>
<feature type="compositionally biased region" description="Basic and acidic residues" evidence="5">
    <location>
        <begin position="811"/>
        <end position="828"/>
    </location>
</feature>
<evidence type="ECO:0000256" key="1">
    <source>
        <dbReference type="ARBA" id="ARBA00004123"/>
    </source>
</evidence>
<comment type="caution">
    <text evidence="7">The sequence shown here is derived from an EMBL/GenBank/DDBJ whole genome shotgun (WGS) entry which is preliminary data.</text>
</comment>
<sequence length="887" mass="100924">SLVPTSLRPFKVQPPHNITLPHFKLVFRLLVFRTFKHAIFATFQISVPTSGGKYIQLQICLSKGHAREMANLEFSHLHNVCACLNKSSGNTQFHDVLTFLEHSSISFAIQERPPVFDQLVRSFWDSAQLHDEDNIQGIAATVFGHEIVITQAMIRDSLHLNDADGAISYSESKIHHCFQSIGYDAAPTKKQYKKALLSSQWRYIAHVILKCISCKKATFDDLSQQQAAAMAGLIYHNNFSFSNMIFQNLRLNVQGVGDSNKFLLYPRFLQIIFNDNIHGLPQEGATLGIAHMDLKVFSYMKHNNGLRFVELFPHMLDDVEEPMPNIVYRDDVKLRKLHYLIKLLLPFVNQIRIEQENEIVMEANARVTVAQHQSLIFTDAAHAQNASMKYELRNNRKHRRTSTSHFGFPLRCPSLVDIDLGKHALNLKSIERKTWISDLEAKAEHIMNKLTLLPENKHDLSKTSGDFDLKASNRETSDDNYLYFCSSKDVLTEDALIRFRHHLTKGEPIVIKDVLDQSCGISWEPMVMSRALCEHVDPDIRSKMSQLQVIDCCAGDVEKVDTKEFFKCYIEGKKSPTSPPQMLKLKDFPPNDKFDDILPRHCDEFIKALPFREYTDPKAGFLNLAANLPPSYIKPDLGPKAYIACGMAQELERGNSVTNLHCDMSDAVNILAHIMEVAVSDEQQLAVNESSGRVKRDDGDSENFRYRGDIGEACGALWDIFRREDVNKLENYLLDHSNEFGLHAVDSCTKVAIDFVSPENIKECMRLKDEIRRLPTEHKVREDKLEIKKMVLHAMAQTLTDIEALISKRAESDDADLESKNDDMKTVNDEEAGNKQGFDDTTTLNQVPNIIRKSTQKKKVGDIFSPASQKSKNNIEPLQKKPKNKNQ</sequence>
<dbReference type="GO" id="GO:0000785">
    <property type="term" value="C:chromatin"/>
    <property type="evidence" value="ECO:0007669"/>
    <property type="project" value="TreeGrafter"/>
</dbReference>
<comment type="subcellular location">
    <subcellularLocation>
        <location evidence="1">Nucleus</location>
    </subcellularLocation>
</comment>
<name>A0AAD5C898_AMBAR</name>
<dbReference type="Gene3D" id="2.60.120.650">
    <property type="entry name" value="Cupin"/>
    <property type="match status" value="2"/>
</dbReference>
<dbReference type="InterPro" id="IPR003347">
    <property type="entry name" value="JmjC_dom"/>
</dbReference>
<proteinExistence type="inferred from homology"/>
<dbReference type="GO" id="GO:0032454">
    <property type="term" value="F:histone H3K9 demethylase activity"/>
    <property type="evidence" value="ECO:0007669"/>
    <property type="project" value="InterPro"/>
</dbReference>
<feature type="non-terminal residue" evidence="7">
    <location>
        <position position="1"/>
    </location>
</feature>
<gene>
    <name evidence="7" type="ORF">M8C21_031185</name>
</gene>
<organism evidence="7 8">
    <name type="scientific">Ambrosia artemisiifolia</name>
    <name type="common">Common ragweed</name>
    <dbReference type="NCBI Taxonomy" id="4212"/>
    <lineage>
        <taxon>Eukaryota</taxon>
        <taxon>Viridiplantae</taxon>
        <taxon>Streptophyta</taxon>
        <taxon>Embryophyta</taxon>
        <taxon>Tracheophyta</taxon>
        <taxon>Spermatophyta</taxon>
        <taxon>Magnoliopsida</taxon>
        <taxon>eudicotyledons</taxon>
        <taxon>Gunneridae</taxon>
        <taxon>Pentapetalae</taxon>
        <taxon>asterids</taxon>
        <taxon>campanulids</taxon>
        <taxon>Asterales</taxon>
        <taxon>Asteraceae</taxon>
        <taxon>Asteroideae</taxon>
        <taxon>Heliantheae alliance</taxon>
        <taxon>Heliantheae</taxon>
        <taxon>Ambrosia</taxon>
    </lineage>
</organism>
<dbReference type="AlphaFoldDB" id="A0AAD5C898"/>
<dbReference type="GO" id="GO:0006357">
    <property type="term" value="P:regulation of transcription by RNA polymerase II"/>
    <property type="evidence" value="ECO:0007669"/>
    <property type="project" value="TreeGrafter"/>
</dbReference>
<evidence type="ECO:0000313" key="7">
    <source>
        <dbReference type="EMBL" id="KAI7735919.1"/>
    </source>
</evidence>
<dbReference type="SMART" id="SM00558">
    <property type="entry name" value="JmjC"/>
    <property type="match status" value="1"/>
</dbReference>
<dbReference type="GO" id="GO:0000118">
    <property type="term" value="C:histone deacetylase complex"/>
    <property type="evidence" value="ECO:0007669"/>
    <property type="project" value="TreeGrafter"/>
</dbReference>
<feature type="region of interest" description="Disordered" evidence="5">
    <location>
        <begin position="811"/>
        <end position="887"/>
    </location>
</feature>
<dbReference type="InterPro" id="IPR045109">
    <property type="entry name" value="LSDs-like"/>
</dbReference>
<evidence type="ECO:0000313" key="8">
    <source>
        <dbReference type="Proteomes" id="UP001206925"/>
    </source>
</evidence>
<dbReference type="PANTHER" id="PTHR12549:SF37">
    <property type="entry name" value="LYSINE-SPECIFIC DEMETHYLASE JMJ26"/>
    <property type="match status" value="1"/>
</dbReference>
<dbReference type="GO" id="GO:0003712">
    <property type="term" value="F:transcription coregulator activity"/>
    <property type="evidence" value="ECO:0007669"/>
    <property type="project" value="TreeGrafter"/>
</dbReference>
<feature type="compositionally biased region" description="Polar residues" evidence="5">
    <location>
        <begin position="839"/>
        <end position="848"/>
    </location>
</feature>
<dbReference type="GO" id="GO:0046872">
    <property type="term" value="F:metal ion binding"/>
    <property type="evidence" value="ECO:0007669"/>
    <property type="project" value="UniProtKB-KW"/>
</dbReference>
<evidence type="ECO:0000256" key="5">
    <source>
        <dbReference type="SAM" id="MobiDB-lite"/>
    </source>
</evidence>
<keyword evidence="3" id="KW-0479">Metal-binding</keyword>
<protein>
    <recommendedName>
        <fullName evidence="6">JmjC domain-containing protein</fullName>
    </recommendedName>
</protein>
<comment type="similarity">
    <text evidence="2">Belongs to the JARID1 histone demethylase family.</text>
</comment>
<dbReference type="Proteomes" id="UP001206925">
    <property type="component" value="Unassembled WGS sequence"/>
</dbReference>
<keyword evidence="8" id="KW-1185">Reference proteome</keyword>
<evidence type="ECO:0000256" key="4">
    <source>
        <dbReference type="ARBA" id="ARBA00023242"/>
    </source>
</evidence>
<accession>A0AAD5C898</accession>
<dbReference type="SUPFAM" id="SSF51197">
    <property type="entry name" value="Clavaminate synthase-like"/>
    <property type="match status" value="1"/>
</dbReference>
<feature type="compositionally biased region" description="Polar residues" evidence="5">
    <location>
        <begin position="866"/>
        <end position="876"/>
    </location>
</feature>
<dbReference type="PANTHER" id="PTHR12549">
    <property type="entry name" value="JMJC DOMAIN-CONTAINING HISTONE DEMETHYLATION PROTEIN"/>
    <property type="match status" value="1"/>
</dbReference>
<evidence type="ECO:0000256" key="3">
    <source>
        <dbReference type="ARBA" id="ARBA00022723"/>
    </source>
</evidence>